<dbReference type="Pfam" id="PF02283">
    <property type="entry name" value="CobU"/>
    <property type="match status" value="1"/>
</dbReference>
<dbReference type="PIRSF" id="PIRSF006135">
    <property type="entry name" value="CobU"/>
    <property type="match status" value="1"/>
</dbReference>
<comment type="catalytic activity">
    <reaction evidence="2 14">
        <text>adenosylcob(III)inamide phosphate + GTP + H(+) = adenosylcob(III)inamide-GDP + diphosphate</text>
        <dbReference type="Rhea" id="RHEA:22712"/>
        <dbReference type="ChEBI" id="CHEBI:15378"/>
        <dbReference type="ChEBI" id="CHEBI:33019"/>
        <dbReference type="ChEBI" id="CHEBI:37565"/>
        <dbReference type="ChEBI" id="CHEBI:58502"/>
        <dbReference type="ChEBI" id="CHEBI:60487"/>
        <dbReference type="EC" id="2.7.7.62"/>
    </reaction>
</comment>
<comment type="function">
    <text evidence="4 14">Catalyzes ATP-dependent phosphorylation of adenosylcobinamide and addition of GMP to adenosylcobinamide phosphate.</text>
</comment>
<keyword evidence="10 14" id="KW-0547">Nucleotide-binding</keyword>
<proteinExistence type="inferred from homology"/>
<evidence type="ECO:0000256" key="8">
    <source>
        <dbReference type="ARBA" id="ARBA00022573"/>
    </source>
</evidence>
<evidence type="ECO:0000256" key="14">
    <source>
        <dbReference type="PIRNR" id="PIRNR006135"/>
    </source>
</evidence>
<keyword evidence="18" id="KW-1185">Reference proteome</keyword>
<dbReference type="GO" id="GO:0043752">
    <property type="term" value="F:adenosylcobinamide kinase activity"/>
    <property type="evidence" value="ECO:0007669"/>
    <property type="project" value="UniProtKB-EC"/>
</dbReference>
<reference evidence="17" key="1">
    <citation type="journal article" date="2023" name="Int. J. Syst. Evol. Microbiol.">
        <title>&lt;i&gt;Shewanella septentrionalis&lt;/i&gt; sp. nov. and &lt;i&gt;Shewanella holmiensis&lt;/i&gt; sp. nov., isolated from Baltic Sea water and sediments.</title>
        <authorList>
            <person name="Martin-Rodriguez A.J."/>
            <person name="Thorell K."/>
            <person name="Joffre E."/>
            <person name="Jensie-Markopoulos S."/>
            <person name="Moore E.R.B."/>
            <person name="Sjoling A."/>
        </authorList>
    </citation>
    <scope>NUCLEOTIDE SEQUENCE</scope>
    <source>
        <strain evidence="17">SP1S2-7</strain>
    </source>
</reference>
<evidence type="ECO:0000256" key="16">
    <source>
        <dbReference type="PIRSR" id="PIRSR006135-2"/>
    </source>
</evidence>
<evidence type="ECO:0000256" key="3">
    <source>
        <dbReference type="ARBA" id="ARBA00001522"/>
    </source>
</evidence>
<keyword evidence="9 14" id="KW-0808">Transferase</keyword>
<dbReference type="InterPro" id="IPR003203">
    <property type="entry name" value="CobU/CobP"/>
</dbReference>
<dbReference type="InterPro" id="IPR027417">
    <property type="entry name" value="P-loop_NTPase"/>
</dbReference>
<protein>
    <recommendedName>
        <fullName evidence="14">Bifunctional adenosylcobalamin biosynthesis protein</fullName>
        <ecNumber evidence="14">2.7.1.156</ecNumber>
        <ecNumber evidence="14">2.7.7.62</ecNumber>
    </recommendedName>
</protein>
<evidence type="ECO:0000313" key="18">
    <source>
        <dbReference type="Proteomes" id="UP001155546"/>
    </source>
</evidence>
<evidence type="ECO:0000256" key="1">
    <source>
        <dbReference type="ARBA" id="ARBA00000312"/>
    </source>
</evidence>
<feature type="binding site" evidence="16">
    <location>
        <position position="70"/>
    </location>
    <ligand>
        <name>GTP</name>
        <dbReference type="ChEBI" id="CHEBI:37565"/>
    </ligand>
</feature>
<comment type="pathway">
    <text evidence="6 14">Cofactor biosynthesis; adenosylcobalamin biosynthesis; adenosylcobalamin from cob(II)yrinate a,c-diamide: step 5/7.</text>
</comment>
<evidence type="ECO:0000256" key="5">
    <source>
        <dbReference type="ARBA" id="ARBA00004692"/>
    </source>
</evidence>
<feature type="binding site" evidence="16">
    <location>
        <begin position="7"/>
        <end position="14"/>
    </location>
    <ligand>
        <name>GTP</name>
        <dbReference type="ChEBI" id="CHEBI:37565"/>
    </ligand>
</feature>
<dbReference type="Gene3D" id="3.40.50.300">
    <property type="entry name" value="P-loop containing nucleotide triphosphate hydrolases"/>
    <property type="match status" value="1"/>
</dbReference>
<evidence type="ECO:0000256" key="4">
    <source>
        <dbReference type="ARBA" id="ARBA00003889"/>
    </source>
</evidence>
<keyword evidence="17" id="KW-0548">Nucleotidyltransferase</keyword>
<evidence type="ECO:0000256" key="2">
    <source>
        <dbReference type="ARBA" id="ARBA00000711"/>
    </source>
</evidence>
<evidence type="ECO:0000256" key="6">
    <source>
        <dbReference type="ARBA" id="ARBA00005159"/>
    </source>
</evidence>
<name>A0A9X3ATT4_9GAMM</name>
<evidence type="ECO:0000256" key="9">
    <source>
        <dbReference type="ARBA" id="ARBA00022679"/>
    </source>
</evidence>
<keyword evidence="13 14" id="KW-0342">GTP-binding</keyword>
<comment type="pathway">
    <text evidence="5 14">Cofactor biosynthesis; adenosylcobalamin biosynthesis; adenosylcobalamin from cob(II)yrinate a,c-diamide: step 6/7.</text>
</comment>
<comment type="caution">
    <text evidence="17">The sequence shown here is derived from an EMBL/GenBank/DDBJ whole genome shotgun (WGS) entry which is preliminary data.</text>
</comment>
<feature type="binding site" evidence="16">
    <location>
        <position position="92"/>
    </location>
    <ligand>
        <name>GTP</name>
        <dbReference type="ChEBI" id="CHEBI:37565"/>
    </ligand>
</feature>
<evidence type="ECO:0000256" key="15">
    <source>
        <dbReference type="PIRSR" id="PIRSR006135-1"/>
    </source>
</evidence>
<dbReference type="GO" id="GO:0009236">
    <property type="term" value="P:cobalamin biosynthetic process"/>
    <property type="evidence" value="ECO:0007669"/>
    <property type="project" value="UniProtKB-UniRule"/>
</dbReference>
<dbReference type="CDD" id="cd00544">
    <property type="entry name" value="CobU"/>
    <property type="match status" value="1"/>
</dbReference>
<accession>A0A9X3ATT4</accession>
<dbReference type="EMBL" id="JAMTCD010000002">
    <property type="protein sequence ID" value="MCT7940549.1"/>
    <property type="molecule type" value="Genomic_DNA"/>
</dbReference>
<dbReference type="AlphaFoldDB" id="A0A9X3ATT4"/>
<organism evidence="17 18">
    <name type="scientific">Shewanella holmiensis</name>
    <dbReference type="NCBI Taxonomy" id="2952222"/>
    <lineage>
        <taxon>Bacteria</taxon>
        <taxon>Pseudomonadati</taxon>
        <taxon>Pseudomonadota</taxon>
        <taxon>Gammaproteobacteria</taxon>
        <taxon>Alteromonadales</taxon>
        <taxon>Shewanellaceae</taxon>
        <taxon>Shewanella</taxon>
    </lineage>
</organism>
<keyword evidence="8 14" id="KW-0169">Cobalamin biosynthesis</keyword>
<feature type="binding site" evidence="16">
    <location>
        <begin position="38"/>
        <end position="40"/>
    </location>
    <ligand>
        <name>GTP</name>
        <dbReference type="ChEBI" id="CHEBI:37565"/>
    </ligand>
</feature>
<dbReference type="NCBIfam" id="NF004469">
    <property type="entry name" value="PRK05800.1"/>
    <property type="match status" value="1"/>
</dbReference>
<evidence type="ECO:0000256" key="12">
    <source>
        <dbReference type="ARBA" id="ARBA00022840"/>
    </source>
</evidence>
<evidence type="ECO:0000256" key="10">
    <source>
        <dbReference type="ARBA" id="ARBA00022741"/>
    </source>
</evidence>
<comment type="similarity">
    <text evidence="7 14">Belongs to the CobU/CobP family.</text>
</comment>
<dbReference type="PANTHER" id="PTHR34848">
    <property type="match status" value="1"/>
</dbReference>
<keyword evidence="12 14" id="KW-0067">ATP-binding</keyword>
<gene>
    <name evidence="17" type="primary">cobU</name>
    <name evidence="17" type="ORF">NE535_01850</name>
</gene>
<dbReference type="EC" id="2.7.1.156" evidence="14"/>
<evidence type="ECO:0000256" key="11">
    <source>
        <dbReference type="ARBA" id="ARBA00022777"/>
    </source>
</evidence>
<evidence type="ECO:0000313" key="17">
    <source>
        <dbReference type="EMBL" id="MCT7940549.1"/>
    </source>
</evidence>
<dbReference type="EC" id="2.7.7.62" evidence="14"/>
<dbReference type="SUPFAM" id="SSF52540">
    <property type="entry name" value="P-loop containing nucleoside triphosphate hydrolases"/>
    <property type="match status" value="1"/>
</dbReference>
<evidence type="ECO:0000256" key="13">
    <source>
        <dbReference type="ARBA" id="ARBA00023134"/>
    </source>
</evidence>
<feature type="active site" description="GMP-histidine intermediate" evidence="15">
    <location>
        <position position="55"/>
    </location>
</feature>
<comment type="catalytic activity">
    <reaction evidence="3">
        <text>adenosylcob(III)inamide + GTP = adenosylcob(III)inamide phosphate + GDP + H(+)</text>
        <dbReference type="Rhea" id="RHEA:15765"/>
        <dbReference type="ChEBI" id="CHEBI:2480"/>
        <dbReference type="ChEBI" id="CHEBI:15378"/>
        <dbReference type="ChEBI" id="CHEBI:37565"/>
        <dbReference type="ChEBI" id="CHEBI:58189"/>
        <dbReference type="ChEBI" id="CHEBI:58502"/>
        <dbReference type="EC" id="2.7.1.156"/>
    </reaction>
</comment>
<dbReference type="PANTHER" id="PTHR34848:SF1">
    <property type="entry name" value="BIFUNCTIONAL ADENOSYLCOBALAMIN BIOSYNTHESIS PROTEIN COBU"/>
    <property type="match status" value="1"/>
</dbReference>
<dbReference type="GO" id="GO:0008820">
    <property type="term" value="F:cobinamide phosphate guanylyltransferase activity"/>
    <property type="evidence" value="ECO:0007669"/>
    <property type="project" value="UniProtKB-UniRule"/>
</dbReference>
<dbReference type="GO" id="GO:0005524">
    <property type="term" value="F:ATP binding"/>
    <property type="evidence" value="ECO:0007669"/>
    <property type="project" value="UniProtKB-UniRule"/>
</dbReference>
<comment type="catalytic activity">
    <reaction evidence="1 14">
        <text>adenosylcob(III)inamide + ATP = adenosylcob(III)inamide phosphate + ADP + H(+)</text>
        <dbReference type="Rhea" id="RHEA:15769"/>
        <dbReference type="ChEBI" id="CHEBI:2480"/>
        <dbReference type="ChEBI" id="CHEBI:15378"/>
        <dbReference type="ChEBI" id="CHEBI:30616"/>
        <dbReference type="ChEBI" id="CHEBI:58502"/>
        <dbReference type="ChEBI" id="CHEBI:456216"/>
        <dbReference type="EC" id="2.7.1.156"/>
    </reaction>
</comment>
<keyword evidence="11 14" id="KW-0418">Kinase</keyword>
<dbReference type="RefSeq" id="WP_261296997.1">
    <property type="nucleotide sequence ID" value="NZ_JAMTCD010000002.1"/>
</dbReference>
<sequence>MIHLVLGGARSGKSRFAESRVAQITASIPQVCSPVYIATATIGHDNEMASRIARHQDDRAASVLSWLTLETPLALAECLTRIDKANQVILVDCLTLYLTNHLLLTSFGGAAETAIPNFATNLASSDWQTEKDSLLAVLPKLQSDVVLVSNEVGSGVVPMGELSREFVDQAGWLNQAIATMADHVTLVVAGLPLPLKTSTNS</sequence>
<dbReference type="GO" id="GO:0005525">
    <property type="term" value="F:GTP binding"/>
    <property type="evidence" value="ECO:0007669"/>
    <property type="project" value="UniProtKB-UniRule"/>
</dbReference>
<dbReference type="Proteomes" id="UP001155546">
    <property type="component" value="Unassembled WGS sequence"/>
</dbReference>
<evidence type="ECO:0000256" key="7">
    <source>
        <dbReference type="ARBA" id="ARBA00007490"/>
    </source>
</evidence>